<reference evidence="2" key="1">
    <citation type="journal article" date="2021" name="Proc. Natl. Acad. Sci. U.S.A.">
        <title>A Catalog of Tens of Thousands of Viruses from Human Metagenomes Reveals Hidden Associations with Chronic Diseases.</title>
        <authorList>
            <person name="Tisza M.J."/>
            <person name="Buck C.B."/>
        </authorList>
    </citation>
    <scope>NUCLEOTIDE SEQUENCE</scope>
    <source>
        <strain evidence="2">CtLdn10</strain>
    </source>
</reference>
<evidence type="ECO:0000313" key="2">
    <source>
        <dbReference type="EMBL" id="DAF53130.1"/>
    </source>
</evidence>
<sequence>MEQKNNTLFADVVNCLQSVLRRYADDDVTIEMHTDLRRDLALDSLDYFDLIGFVETRFEVHISGESLRGITRFDEVCAVLTQVIEQQRNHLNKG</sequence>
<organism evidence="2">
    <name type="scientific">Siphoviridae sp. ctLdn10</name>
    <dbReference type="NCBI Taxonomy" id="2827847"/>
    <lineage>
        <taxon>Viruses</taxon>
        <taxon>Duplodnaviria</taxon>
        <taxon>Heunggongvirae</taxon>
        <taxon>Uroviricota</taxon>
        <taxon>Caudoviricetes</taxon>
    </lineage>
</organism>
<dbReference type="InterPro" id="IPR036736">
    <property type="entry name" value="ACP-like_sf"/>
</dbReference>
<accession>A0A8S5SRC6</accession>
<name>A0A8S5SRC6_9CAUD</name>
<dbReference type="SUPFAM" id="SSF47336">
    <property type="entry name" value="ACP-like"/>
    <property type="match status" value="1"/>
</dbReference>
<evidence type="ECO:0000259" key="1">
    <source>
        <dbReference type="Pfam" id="PF00550"/>
    </source>
</evidence>
<dbReference type="EMBL" id="BK032647">
    <property type="protein sequence ID" value="DAF53130.1"/>
    <property type="molecule type" value="Genomic_DNA"/>
</dbReference>
<proteinExistence type="predicted"/>
<protein>
    <submittedName>
        <fullName evidence="2">Acyl-carrier protein</fullName>
    </submittedName>
</protein>
<dbReference type="Pfam" id="PF00550">
    <property type="entry name" value="PP-binding"/>
    <property type="match status" value="1"/>
</dbReference>
<dbReference type="Gene3D" id="1.10.1200.10">
    <property type="entry name" value="ACP-like"/>
    <property type="match status" value="1"/>
</dbReference>
<feature type="domain" description="Carrier" evidence="1">
    <location>
        <begin position="11"/>
        <end position="67"/>
    </location>
</feature>
<dbReference type="InterPro" id="IPR009081">
    <property type="entry name" value="PP-bd_ACP"/>
</dbReference>